<reference evidence="3" key="1">
    <citation type="submission" date="2020-05" db="EMBL/GenBank/DDBJ databases">
        <title>Phylogenomic resolution of chytrid fungi.</title>
        <authorList>
            <person name="Stajich J.E."/>
            <person name="Amses K."/>
            <person name="Simmons R."/>
            <person name="Seto K."/>
            <person name="Myers J."/>
            <person name="Bonds A."/>
            <person name="Quandt C.A."/>
            <person name="Barry K."/>
            <person name="Liu P."/>
            <person name="Grigoriev I."/>
            <person name="Longcore J.E."/>
            <person name="James T.Y."/>
        </authorList>
    </citation>
    <scope>NUCLEOTIDE SEQUENCE</scope>
    <source>
        <strain evidence="3">JEL0513</strain>
    </source>
</reference>
<evidence type="ECO:0000313" key="3">
    <source>
        <dbReference type="EMBL" id="KAJ3093577.1"/>
    </source>
</evidence>
<evidence type="ECO:0000256" key="1">
    <source>
        <dbReference type="SAM" id="MobiDB-lite"/>
    </source>
</evidence>
<dbReference type="Pfam" id="PF20252">
    <property type="entry name" value="BIG2_C"/>
    <property type="match status" value="1"/>
</dbReference>
<evidence type="ECO:0000259" key="2">
    <source>
        <dbReference type="Pfam" id="PF20252"/>
    </source>
</evidence>
<dbReference type="InterPro" id="IPR046455">
    <property type="entry name" value="Sec7/BIG1-like_C"/>
</dbReference>
<evidence type="ECO:0000313" key="4">
    <source>
        <dbReference type="Proteomes" id="UP001211907"/>
    </source>
</evidence>
<proteinExistence type="predicted"/>
<comment type="caution">
    <text evidence="3">The sequence shown here is derived from an EMBL/GenBank/DDBJ whole genome shotgun (WGS) entry which is preliminary data.</text>
</comment>
<protein>
    <submittedName>
        <fullName evidence="3">Guanine nucleotide exchange protein for ADP-robosylation factor</fullName>
    </submittedName>
</protein>
<dbReference type="EMBL" id="JADGJH010003031">
    <property type="protein sequence ID" value="KAJ3093577.1"/>
    <property type="molecule type" value="Genomic_DNA"/>
</dbReference>
<organism evidence="3 4">
    <name type="scientific">Physocladia obscura</name>
    <dbReference type="NCBI Taxonomy" id="109957"/>
    <lineage>
        <taxon>Eukaryota</taxon>
        <taxon>Fungi</taxon>
        <taxon>Fungi incertae sedis</taxon>
        <taxon>Chytridiomycota</taxon>
        <taxon>Chytridiomycota incertae sedis</taxon>
        <taxon>Chytridiomycetes</taxon>
        <taxon>Chytridiales</taxon>
        <taxon>Chytriomycetaceae</taxon>
        <taxon>Physocladia</taxon>
    </lineage>
</organism>
<dbReference type="Proteomes" id="UP001211907">
    <property type="component" value="Unassembled WGS sequence"/>
</dbReference>
<dbReference type="AlphaFoldDB" id="A0AAD5X7G5"/>
<name>A0AAD5X7G5_9FUNG</name>
<keyword evidence="4" id="KW-1185">Reference proteome</keyword>
<feature type="domain" description="Sec7/BIG1-like C-terminal" evidence="2">
    <location>
        <begin position="383"/>
        <end position="612"/>
    </location>
</feature>
<feature type="region of interest" description="Disordered" evidence="1">
    <location>
        <begin position="680"/>
        <end position="705"/>
    </location>
</feature>
<accession>A0AAD5X7G5</accession>
<gene>
    <name evidence="3" type="primary">SEC7_3</name>
    <name evidence="3" type="ORF">HK100_006542</name>
</gene>
<sequence>MTSGTNEFDELLIESFQLVQTIFKDYFSIVLHAGGLVEFINCIADFALIDAVLPAHDEIVLTSIQLLQLSANQMVQNVEDEILQIKLKTADLKEIVVVVLVSPQPSKLVIQTSSGQIKSAIQLHLLFSGIISEENFFLKWFPIFSAFSRVSMGSNNPSVRTKCIESLFEVLSQCIQFFDLKCIRAIYRTAILPIFDDLREQFDKFESDDNISQSEESISKQGSVTIWILGLRLTIDLFSDNFIKIAADPETISSILHIALSMMQRRDQTLVATGQICLHQFIQQNCSKFSESNSWSTIVDSIEQAFRITNPFELATCDYSSMKILPEPPASMTFNTAALGTIQTNAPEVLASVIAEGTATAKMYGAFVSLESLDFNQTILKCSVHIELLQSIRDALLLPFRDGKLVITTIPADLRIRLLNCIRDSYTVARCFNANYHLRYSIWKKRLVQQLPNLIKQETISIAAHVKILFAIYRAEGDADELAAGVLTQEEIGWVEKNVKMLVVETLDIMERYVMMLGDAAQVNATNIGLWSPVVVLVFRELLAMDCWWRSLPKISGEIEVNEEERIEVVRSQRQAVKCLVLKKQLPRLFRLAIRMMGVDRTDVRQALQEFIEKFFRNFFGLVTFGGLSIFSSPVSTNPTNTVMPSLTPEQKKMLAIAMASAPRTIAELKALTPIPSPASASGLNPLPPNSNLLDASIAGTTTKN</sequence>